<evidence type="ECO:0000313" key="2">
    <source>
        <dbReference type="Proteomes" id="UP001482620"/>
    </source>
</evidence>
<name>A0ABV0TSC4_9TELE</name>
<accession>A0ABV0TSC4</accession>
<comment type="caution">
    <text evidence="1">The sequence shown here is derived from an EMBL/GenBank/DDBJ whole genome shotgun (WGS) entry which is preliminary data.</text>
</comment>
<gene>
    <name evidence="1" type="ORF">ILYODFUR_036186</name>
</gene>
<reference evidence="1 2" key="1">
    <citation type="submission" date="2021-06" db="EMBL/GenBank/DDBJ databases">
        <authorList>
            <person name="Palmer J.M."/>
        </authorList>
    </citation>
    <scope>NUCLEOTIDE SEQUENCE [LARGE SCALE GENOMIC DNA]</scope>
    <source>
        <strain evidence="2">if_2019</strain>
        <tissue evidence="1">Muscle</tissue>
    </source>
</reference>
<proteinExistence type="predicted"/>
<protein>
    <submittedName>
        <fullName evidence="1">Uncharacterized protein</fullName>
    </submittedName>
</protein>
<dbReference type="Proteomes" id="UP001482620">
    <property type="component" value="Unassembled WGS sequence"/>
</dbReference>
<evidence type="ECO:0000313" key="1">
    <source>
        <dbReference type="EMBL" id="MEQ2234906.1"/>
    </source>
</evidence>
<sequence>MNKPVTLHECDLVYLLNSKYHQYDHPCCCCCGSPWSPWSDWIHYLQEEEERVVLLLWRMLRPQRKPSFFQNHEEIEPGQHKECGASLLQNLENKTHSLNFRYKINGFCVYKTFRFCSRWRRTLLSD</sequence>
<organism evidence="1 2">
    <name type="scientific">Ilyodon furcidens</name>
    <name type="common">goldbreast splitfin</name>
    <dbReference type="NCBI Taxonomy" id="33524"/>
    <lineage>
        <taxon>Eukaryota</taxon>
        <taxon>Metazoa</taxon>
        <taxon>Chordata</taxon>
        <taxon>Craniata</taxon>
        <taxon>Vertebrata</taxon>
        <taxon>Euteleostomi</taxon>
        <taxon>Actinopterygii</taxon>
        <taxon>Neopterygii</taxon>
        <taxon>Teleostei</taxon>
        <taxon>Neoteleostei</taxon>
        <taxon>Acanthomorphata</taxon>
        <taxon>Ovalentaria</taxon>
        <taxon>Atherinomorphae</taxon>
        <taxon>Cyprinodontiformes</taxon>
        <taxon>Goodeidae</taxon>
        <taxon>Ilyodon</taxon>
    </lineage>
</organism>
<keyword evidence="2" id="KW-1185">Reference proteome</keyword>
<dbReference type="EMBL" id="JAHRIQ010041982">
    <property type="protein sequence ID" value="MEQ2234906.1"/>
    <property type="molecule type" value="Genomic_DNA"/>
</dbReference>